<organism evidence="11 12">
    <name type="scientific">Candidatus Enterococcus myersii</name>
    <dbReference type="NCBI Taxonomy" id="2815322"/>
    <lineage>
        <taxon>Bacteria</taxon>
        <taxon>Bacillati</taxon>
        <taxon>Bacillota</taxon>
        <taxon>Bacilli</taxon>
        <taxon>Lactobacillales</taxon>
        <taxon>Enterococcaceae</taxon>
        <taxon>Enterococcus</taxon>
    </lineage>
</organism>
<evidence type="ECO:0000256" key="1">
    <source>
        <dbReference type="ARBA" id="ARBA00007257"/>
    </source>
</evidence>
<dbReference type="Pfam" id="PF16555">
    <property type="entry name" value="GramPos_pilinD1"/>
    <property type="match status" value="1"/>
</dbReference>
<dbReference type="Pfam" id="PF00746">
    <property type="entry name" value="Gram_pos_anchor"/>
    <property type="match status" value="1"/>
</dbReference>
<evidence type="ECO:0000259" key="8">
    <source>
        <dbReference type="Pfam" id="PF16555"/>
    </source>
</evidence>
<dbReference type="PANTHER" id="PTHR36108">
    <property type="entry name" value="COLOSSIN-B-RELATED"/>
    <property type="match status" value="1"/>
</dbReference>
<feature type="domain" description="Sgo0707-like N2" evidence="10">
    <location>
        <begin position="244"/>
        <end position="355"/>
    </location>
</feature>
<keyword evidence="12" id="KW-1185">Reference proteome</keyword>
<dbReference type="NCBIfam" id="NF033902">
    <property type="entry name" value="iso_D2_wall_anc"/>
    <property type="match status" value="1"/>
</dbReference>
<evidence type="ECO:0000313" key="11">
    <source>
        <dbReference type="EMBL" id="MBO0450044.1"/>
    </source>
</evidence>
<keyword evidence="5" id="KW-0572">Peptidoglycan-anchor</keyword>
<dbReference type="InterPro" id="IPR013783">
    <property type="entry name" value="Ig-like_fold"/>
</dbReference>
<dbReference type="InterPro" id="IPR046473">
    <property type="entry name" value="Sgo0707-like_N2"/>
</dbReference>
<feature type="transmembrane region" description="Helical" evidence="6">
    <location>
        <begin position="493"/>
        <end position="511"/>
    </location>
</feature>
<dbReference type="NCBIfam" id="TIGR04226">
    <property type="entry name" value="RrgB_K2N_iso_D2"/>
    <property type="match status" value="1"/>
</dbReference>
<dbReference type="NCBIfam" id="TIGR01167">
    <property type="entry name" value="LPXTG_anchor"/>
    <property type="match status" value="1"/>
</dbReference>
<accession>A0ABS3HAQ4</accession>
<evidence type="ECO:0000313" key="12">
    <source>
        <dbReference type="Proteomes" id="UP000664256"/>
    </source>
</evidence>
<dbReference type="Gene3D" id="2.60.40.10">
    <property type="entry name" value="Immunoglobulins"/>
    <property type="match status" value="2"/>
</dbReference>
<dbReference type="InterPro" id="IPR032364">
    <property type="entry name" value="GramPos_pilinD1_N"/>
</dbReference>
<dbReference type="InterPro" id="IPR008966">
    <property type="entry name" value="Adhesion_dom_sf"/>
</dbReference>
<dbReference type="InterPro" id="IPR026466">
    <property type="entry name" value="Fim_isopep_form_D2_dom"/>
</dbReference>
<comment type="similarity">
    <text evidence="1">Belongs to the serine-aspartate repeat-containing protein (SDr) family.</text>
</comment>
<reference evidence="11 12" key="1">
    <citation type="submission" date="2021-03" db="EMBL/GenBank/DDBJ databases">
        <title>Enterococcal diversity collection.</title>
        <authorList>
            <person name="Gilmore M.S."/>
            <person name="Schwartzman J."/>
            <person name="Van Tyne D."/>
            <person name="Martin M."/>
            <person name="Earl A.M."/>
            <person name="Manson A.L."/>
            <person name="Straub T."/>
            <person name="Salamzade R."/>
            <person name="Saavedra J."/>
            <person name="Lebreton F."/>
            <person name="Prichula J."/>
            <person name="Schaufler K."/>
            <person name="Gaca A."/>
            <person name="Sgardioli B."/>
            <person name="Wagenaar J."/>
            <person name="Strong T."/>
        </authorList>
    </citation>
    <scope>NUCLEOTIDE SEQUENCE [LARGE SCALE GENOMIC DNA]</scope>
    <source>
        <strain evidence="11 12">MJM12</strain>
    </source>
</reference>
<dbReference type="Proteomes" id="UP000664256">
    <property type="component" value="Unassembled WGS sequence"/>
</dbReference>
<protein>
    <submittedName>
        <fullName evidence="11">SpaH/EbpB family LPXTG-anchored major pilin</fullName>
    </submittedName>
</protein>
<keyword evidence="6" id="KW-0472">Membrane</keyword>
<dbReference type="PANTHER" id="PTHR36108:SF13">
    <property type="entry name" value="COLOSSIN-B-RELATED"/>
    <property type="match status" value="1"/>
</dbReference>
<feature type="domain" description="Gram-positive cocci surface proteins LPxTG" evidence="7">
    <location>
        <begin position="485"/>
        <end position="518"/>
    </location>
</feature>
<feature type="domain" description="Gram-positive pilin subunit D1 N-terminal" evidence="8">
    <location>
        <begin position="37"/>
        <end position="205"/>
    </location>
</feature>
<keyword evidence="4" id="KW-0732">Signal</keyword>
<evidence type="ECO:0000256" key="6">
    <source>
        <dbReference type="SAM" id="Phobius"/>
    </source>
</evidence>
<sequence>MKHKSKLFGLLAIITMLVPLFVGGIVGGADRVDEVPENVKVSLFKKAFKAGYPAEDIQNTGEPMVFPGEALKDVKFKAYDISDTFYKIQKEEKLSATATIQKIQGMANAIEEKTPQTGYDTLEKIGTLVDAEKVTDDKGKATWDSLPTKGADGKYKVYMFIESFKPANVTQSAAPLIVSMPVRVETQKGSGVYQYLDDISLYPKNKIAEEGKKELKTEGLAEVTVSDAGNGNKTYGTQVGAIHDYTITTTIPAGIADASDYVVTDTPKPAGSLDFQEGSLAISGVTLEEGKDKDYVVTKDNATGGFKIDFKVDSAALFANRGKQLTITYKMKVTDKAETDQTFTNKATVKVGDESFEYNTPNLVYGGHKFEKVDKNTGEALAGVEFAITARDGKPEDALYFKKDDTTGIWSLSSKGVEGATTELVTDEKGGIEVKGLSYGDYDFHETKAKGGYVPLTEPVKFTVAHAKGKTVVPTKVENIEEGILPSTGGTGIIAFLAVGAALMAGAFIWYRKSKVNEEV</sequence>
<keyword evidence="3" id="KW-0964">Secreted</keyword>
<evidence type="ECO:0000259" key="10">
    <source>
        <dbReference type="Pfam" id="PF20623"/>
    </source>
</evidence>
<dbReference type="InterPro" id="IPR041033">
    <property type="entry name" value="SpaA_PFL_dom_1"/>
</dbReference>
<keyword evidence="6" id="KW-1133">Transmembrane helix</keyword>
<proteinExistence type="inferred from homology"/>
<dbReference type="Pfam" id="PF20623">
    <property type="entry name" value="Sgo0707_N2"/>
    <property type="match status" value="1"/>
</dbReference>
<evidence type="ECO:0000256" key="2">
    <source>
        <dbReference type="ARBA" id="ARBA00022512"/>
    </source>
</evidence>
<evidence type="ECO:0000259" key="7">
    <source>
        <dbReference type="Pfam" id="PF00746"/>
    </source>
</evidence>
<keyword evidence="2" id="KW-0134">Cell wall</keyword>
<dbReference type="SUPFAM" id="SSF49401">
    <property type="entry name" value="Bacterial adhesins"/>
    <property type="match status" value="1"/>
</dbReference>
<feature type="domain" description="SpaA-like prealbumin fold" evidence="9">
    <location>
        <begin position="369"/>
        <end position="472"/>
    </location>
</feature>
<comment type="caution">
    <text evidence="11">The sequence shown here is derived from an EMBL/GenBank/DDBJ whole genome shotgun (WGS) entry which is preliminary data.</text>
</comment>
<dbReference type="EMBL" id="JAFLVT010000016">
    <property type="protein sequence ID" value="MBO0450044.1"/>
    <property type="molecule type" value="Genomic_DNA"/>
</dbReference>
<evidence type="ECO:0000256" key="3">
    <source>
        <dbReference type="ARBA" id="ARBA00022525"/>
    </source>
</evidence>
<evidence type="ECO:0000256" key="4">
    <source>
        <dbReference type="ARBA" id="ARBA00022729"/>
    </source>
</evidence>
<dbReference type="InterPro" id="IPR019931">
    <property type="entry name" value="LPXTG_anchor"/>
</dbReference>
<dbReference type="InterPro" id="IPR048052">
    <property type="entry name" value="FM1-like"/>
</dbReference>
<name>A0ABS3HAQ4_9ENTE</name>
<dbReference type="Pfam" id="PF17802">
    <property type="entry name" value="SpaA"/>
    <property type="match status" value="1"/>
</dbReference>
<dbReference type="RefSeq" id="WP_206904306.1">
    <property type="nucleotide sequence ID" value="NZ_JAFLVT010000016.1"/>
</dbReference>
<evidence type="ECO:0000259" key="9">
    <source>
        <dbReference type="Pfam" id="PF17802"/>
    </source>
</evidence>
<keyword evidence="6" id="KW-0812">Transmembrane</keyword>
<gene>
    <name evidence="11" type="ORF">JZO76_10970</name>
</gene>
<evidence type="ECO:0000256" key="5">
    <source>
        <dbReference type="ARBA" id="ARBA00023088"/>
    </source>
</evidence>
<dbReference type="Gene3D" id="2.60.40.740">
    <property type="match status" value="1"/>
</dbReference>